<dbReference type="InterPro" id="IPR007863">
    <property type="entry name" value="Peptidase_M16_C"/>
</dbReference>
<dbReference type="PROSITE" id="PS00143">
    <property type="entry name" value="INSULINASE"/>
    <property type="match status" value="1"/>
</dbReference>
<protein>
    <submittedName>
        <fullName evidence="6">Peptidase M16</fullName>
    </submittedName>
</protein>
<name>A0A2I1N9E8_9BACT</name>
<dbReference type="PANTHER" id="PTHR11851:SF49">
    <property type="entry name" value="MITOCHONDRIAL-PROCESSING PEPTIDASE SUBUNIT ALPHA"/>
    <property type="match status" value="1"/>
</dbReference>
<evidence type="ECO:0000313" key="7">
    <source>
        <dbReference type="Proteomes" id="UP000234639"/>
    </source>
</evidence>
<dbReference type="GO" id="GO:0046872">
    <property type="term" value="F:metal ion binding"/>
    <property type="evidence" value="ECO:0007669"/>
    <property type="project" value="InterPro"/>
</dbReference>
<evidence type="ECO:0000256" key="1">
    <source>
        <dbReference type="ARBA" id="ARBA00001947"/>
    </source>
</evidence>
<dbReference type="Pfam" id="PF00675">
    <property type="entry name" value="Peptidase_M16"/>
    <property type="match status" value="1"/>
</dbReference>
<dbReference type="Proteomes" id="UP000234639">
    <property type="component" value="Unassembled WGS sequence"/>
</dbReference>
<dbReference type="Gene3D" id="3.30.830.10">
    <property type="entry name" value="Metalloenzyme, LuxS/M16 peptidase-like"/>
    <property type="match status" value="2"/>
</dbReference>
<gene>
    <name evidence="6" type="ORF">CYJ41_05965</name>
</gene>
<dbReference type="SUPFAM" id="SSF63411">
    <property type="entry name" value="LuxS/MPP-like metallohydrolase"/>
    <property type="match status" value="2"/>
</dbReference>
<dbReference type="InterPro" id="IPR050361">
    <property type="entry name" value="MPP/UQCRC_Complex"/>
</dbReference>
<comment type="similarity">
    <text evidence="2 3">Belongs to the peptidase M16 family.</text>
</comment>
<dbReference type="Pfam" id="PF05193">
    <property type="entry name" value="Peptidase_M16_C"/>
    <property type="match status" value="1"/>
</dbReference>
<dbReference type="GO" id="GO:0004222">
    <property type="term" value="F:metalloendopeptidase activity"/>
    <property type="evidence" value="ECO:0007669"/>
    <property type="project" value="InterPro"/>
</dbReference>
<proteinExistence type="inferred from homology"/>
<dbReference type="GO" id="GO:0006508">
    <property type="term" value="P:proteolysis"/>
    <property type="evidence" value="ECO:0007669"/>
    <property type="project" value="InterPro"/>
</dbReference>
<dbReference type="AlphaFoldDB" id="A0A2I1N9E8"/>
<dbReference type="PANTHER" id="PTHR11851">
    <property type="entry name" value="METALLOPROTEASE"/>
    <property type="match status" value="1"/>
</dbReference>
<feature type="domain" description="Peptidase M16 C-terminal" evidence="5">
    <location>
        <begin position="171"/>
        <end position="347"/>
    </location>
</feature>
<evidence type="ECO:0000259" key="5">
    <source>
        <dbReference type="Pfam" id="PF05193"/>
    </source>
</evidence>
<dbReference type="InterPro" id="IPR001431">
    <property type="entry name" value="Pept_M16_Zn_BS"/>
</dbReference>
<sequence length="417" mass="48285">MLPKYNKFILKNGLEIYHVPMNLGSDVISVNVVYKVGSRNETMGKSGIAHMLEHLNFKSTKNRKAGEFDAIVKGFGGVNNASTGFDYTHYFIKCSNKNLEKSLELYADIMENLNLNDEEFQPERNVVLEERLWRTDNNPFGYLFFRLFNNAFIYHPYHWTPIGFKDDIKNWSIDDIKRFHSIYYQPKNATLLIVGDIDEKTVFNLSKKYFENIKNRCEIPNLHTYEPVQDGEKSFVIHKQSEVEILGLAYKIPPFKHKDRIKFEAISQYLSGGKSSLLNIVLVDEKNLANQIDTYNLSSIDENLFIIFAVCNPGISADELKNEILKLIEEQKENLIKDDEIEKLKNSVKSDFVYSFDNTSKVSSIYANYIMCGDIDMLFSYQDDINSLKKDDIKEAFKKYFNKSNLTIGVLKNGQKE</sequence>
<evidence type="ECO:0000256" key="3">
    <source>
        <dbReference type="RuleBase" id="RU004447"/>
    </source>
</evidence>
<dbReference type="InterPro" id="IPR011765">
    <property type="entry name" value="Pept_M16_N"/>
</dbReference>
<accession>A0A2I1N9E8</accession>
<evidence type="ECO:0000259" key="4">
    <source>
        <dbReference type="Pfam" id="PF00675"/>
    </source>
</evidence>
<reference evidence="6 7" key="1">
    <citation type="submission" date="2017-12" db="EMBL/GenBank/DDBJ databases">
        <title>Phylogenetic diversity of female urinary microbiome.</title>
        <authorList>
            <person name="Thomas-White K."/>
            <person name="Wolfe A.J."/>
        </authorList>
    </citation>
    <scope>NUCLEOTIDE SEQUENCE [LARGE SCALE GENOMIC DNA]</scope>
    <source>
        <strain evidence="6 7">UMB0112</strain>
    </source>
</reference>
<feature type="domain" description="Peptidase M16 N-terminal" evidence="4">
    <location>
        <begin position="27"/>
        <end position="131"/>
    </location>
</feature>
<dbReference type="InterPro" id="IPR011249">
    <property type="entry name" value="Metalloenz_LuxS/M16"/>
</dbReference>
<dbReference type="EMBL" id="PKHU01000005">
    <property type="protein sequence ID" value="PKZ28975.1"/>
    <property type="molecule type" value="Genomic_DNA"/>
</dbReference>
<organism evidence="6 7">
    <name type="scientific">Campylobacter ureolyticus</name>
    <dbReference type="NCBI Taxonomy" id="827"/>
    <lineage>
        <taxon>Bacteria</taxon>
        <taxon>Pseudomonadati</taxon>
        <taxon>Campylobacterota</taxon>
        <taxon>Epsilonproteobacteria</taxon>
        <taxon>Campylobacterales</taxon>
        <taxon>Campylobacteraceae</taxon>
        <taxon>Campylobacter</taxon>
    </lineage>
</organism>
<evidence type="ECO:0000313" key="6">
    <source>
        <dbReference type="EMBL" id="PKZ28975.1"/>
    </source>
</evidence>
<comment type="cofactor">
    <cofactor evidence="1">
        <name>Zn(2+)</name>
        <dbReference type="ChEBI" id="CHEBI:29105"/>
    </cofactor>
</comment>
<comment type="caution">
    <text evidence="6">The sequence shown here is derived from an EMBL/GenBank/DDBJ whole genome shotgun (WGS) entry which is preliminary data.</text>
</comment>
<evidence type="ECO:0000256" key="2">
    <source>
        <dbReference type="ARBA" id="ARBA00007261"/>
    </source>
</evidence>